<evidence type="ECO:0000259" key="4">
    <source>
        <dbReference type="Pfam" id="PF00501"/>
    </source>
</evidence>
<dbReference type="PROSITE" id="PS00455">
    <property type="entry name" value="AMP_BINDING"/>
    <property type="match status" value="1"/>
</dbReference>
<evidence type="ECO:0000256" key="1">
    <source>
        <dbReference type="ARBA" id="ARBA00006432"/>
    </source>
</evidence>
<reference evidence="6" key="1">
    <citation type="submission" date="2022-06" db="EMBL/GenBank/DDBJ databases">
        <title>Draft genome sequence of Streptomyces sp. RB6PN25 isolated from peat swamp forest in Thailand.</title>
        <authorList>
            <person name="Duangmal K."/>
            <person name="Klaysubun C."/>
        </authorList>
    </citation>
    <scope>NUCLEOTIDE SEQUENCE</scope>
    <source>
        <strain evidence="6">RB6PN25</strain>
    </source>
</reference>
<evidence type="ECO:0000313" key="6">
    <source>
        <dbReference type="EMBL" id="MCQ4079621.1"/>
    </source>
</evidence>
<sequence>MSAWQGALAALPAGARVVLRCAGGPASADALGTAMDLGLVCVPLAPRSTDRELASVADRSGASLLLDGPGLTPRPLPGDPAHPEADGLALLLFTSGSTGQPKGVKLGRDAVLGNALKTAELHRFSPDRPHGTCLPLHHCNAIVLSLIGTRATGTPLILSHPFDPHRYLKELDTHRARTASIAPALLHELVEARPPWPETLDYLVTASAPLTSDLARRFHRHYGPRLRQGYGLTEAVNFSFTMPRLDEADFRDQYLDRRPPVGLPLPGTELHLEDGEVWIRTPDRMRGYWDDPQATARVLTDDGWLRTGDLGELRDGFLVLSGRADERVNRGGEKYHPVDIEQRWRERGLTGKAAAVAVQEPVYGQDFGLVAPGASAERLRAVYEGGFPRPLAVATGGYLATGTGKPQRTAMGRGLAALRDSPQRYDDLLRYAAGAARAMLASGVRPATAQAACLYRQSLALAQAAPGDTTGHGTGTATSGSAPRTAAHDALDALVEAWPQLAAGALAGDEVMQRHRGLWKRLMCEWPMGRYAELVERVLDAGGLLSGRVLEVGSGVGNTTARIAERVGGEFVWSDRVPQLVARGGWPGRGIVLDLDHEPPSGLGGFDTVVATNVVHCVADKPAALRNLYGLLRPGGRLVLAEGTSPTAPDGTPWALDPLFCLFDGWWDRGGFRSRWEWLALFEAAGLRDLGFSALRAGPHDLGGVVWGSRPSG</sequence>
<dbReference type="CDD" id="cd04433">
    <property type="entry name" value="AFD_class_I"/>
    <property type="match status" value="1"/>
</dbReference>
<evidence type="ECO:0000259" key="5">
    <source>
        <dbReference type="Pfam" id="PF08242"/>
    </source>
</evidence>
<dbReference type="InterPro" id="IPR029063">
    <property type="entry name" value="SAM-dependent_MTases_sf"/>
</dbReference>
<accession>A0ABT1PPL6</accession>
<organism evidence="6 7">
    <name type="scientific">Streptomyces humicola</name>
    <dbReference type="NCBI Taxonomy" id="2953240"/>
    <lineage>
        <taxon>Bacteria</taxon>
        <taxon>Bacillati</taxon>
        <taxon>Actinomycetota</taxon>
        <taxon>Actinomycetes</taxon>
        <taxon>Kitasatosporales</taxon>
        <taxon>Streptomycetaceae</taxon>
        <taxon>Streptomyces</taxon>
    </lineage>
</organism>
<dbReference type="PANTHER" id="PTHR43201">
    <property type="entry name" value="ACYL-COA SYNTHETASE"/>
    <property type="match status" value="1"/>
</dbReference>
<dbReference type="InterPro" id="IPR013217">
    <property type="entry name" value="Methyltransf_12"/>
</dbReference>
<feature type="region of interest" description="Disordered" evidence="3">
    <location>
        <begin position="466"/>
        <end position="485"/>
    </location>
</feature>
<dbReference type="CDD" id="cd02440">
    <property type="entry name" value="AdoMet_MTases"/>
    <property type="match status" value="1"/>
</dbReference>
<dbReference type="InterPro" id="IPR000873">
    <property type="entry name" value="AMP-dep_synth/lig_dom"/>
</dbReference>
<dbReference type="Gene3D" id="3.40.50.12780">
    <property type="entry name" value="N-terminal domain of ligase-like"/>
    <property type="match status" value="1"/>
</dbReference>
<dbReference type="Proteomes" id="UP001057702">
    <property type="component" value="Unassembled WGS sequence"/>
</dbReference>
<comment type="similarity">
    <text evidence="1">Belongs to the ATP-dependent AMP-binding enzyme family.</text>
</comment>
<dbReference type="Gene3D" id="3.40.50.150">
    <property type="entry name" value="Vaccinia Virus protein VP39"/>
    <property type="match status" value="1"/>
</dbReference>
<feature type="domain" description="AMP-dependent synthetase/ligase" evidence="4">
    <location>
        <begin position="79"/>
        <end position="289"/>
    </location>
</feature>
<evidence type="ECO:0000256" key="2">
    <source>
        <dbReference type="ARBA" id="ARBA00022598"/>
    </source>
</evidence>
<name>A0ABT1PPL6_9ACTN</name>
<dbReference type="RefSeq" id="WP_255918461.1">
    <property type="nucleotide sequence ID" value="NZ_JANFNG010000001.1"/>
</dbReference>
<keyword evidence="7" id="KW-1185">Reference proteome</keyword>
<keyword evidence="2" id="KW-0436">Ligase</keyword>
<dbReference type="SUPFAM" id="SSF56801">
    <property type="entry name" value="Acetyl-CoA synthetase-like"/>
    <property type="match status" value="1"/>
</dbReference>
<evidence type="ECO:0000256" key="3">
    <source>
        <dbReference type="SAM" id="MobiDB-lite"/>
    </source>
</evidence>
<proteinExistence type="inferred from homology"/>
<dbReference type="PANTHER" id="PTHR43201:SF5">
    <property type="entry name" value="MEDIUM-CHAIN ACYL-COA LIGASE ACSF2, MITOCHONDRIAL"/>
    <property type="match status" value="1"/>
</dbReference>
<dbReference type="SUPFAM" id="SSF53335">
    <property type="entry name" value="S-adenosyl-L-methionine-dependent methyltransferases"/>
    <property type="match status" value="1"/>
</dbReference>
<dbReference type="InterPro" id="IPR020845">
    <property type="entry name" value="AMP-binding_CS"/>
</dbReference>
<dbReference type="Pfam" id="PF08242">
    <property type="entry name" value="Methyltransf_12"/>
    <property type="match status" value="1"/>
</dbReference>
<dbReference type="InterPro" id="IPR042099">
    <property type="entry name" value="ANL_N_sf"/>
</dbReference>
<dbReference type="Pfam" id="PF00501">
    <property type="entry name" value="AMP-binding"/>
    <property type="match status" value="1"/>
</dbReference>
<dbReference type="EMBL" id="JANFNG010000001">
    <property type="protein sequence ID" value="MCQ4079621.1"/>
    <property type="molecule type" value="Genomic_DNA"/>
</dbReference>
<comment type="caution">
    <text evidence="6">The sequence shown here is derived from an EMBL/GenBank/DDBJ whole genome shotgun (WGS) entry which is preliminary data.</text>
</comment>
<protein>
    <submittedName>
        <fullName evidence="6">AMP-binding protein</fullName>
    </submittedName>
</protein>
<evidence type="ECO:0000313" key="7">
    <source>
        <dbReference type="Proteomes" id="UP001057702"/>
    </source>
</evidence>
<gene>
    <name evidence="6" type="ORF">NGB36_03155</name>
</gene>
<feature type="domain" description="Methyltransferase type 12" evidence="5">
    <location>
        <begin position="550"/>
        <end position="638"/>
    </location>
</feature>